<keyword evidence="2" id="KW-0507">mRNA processing</keyword>
<dbReference type="HAMAP" id="MF_03226">
    <property type="entry name" value="YJU2"/>
    <property type="match status" value="1"/>
</dbReference>
<dbReference type="InterPro" id="IPR007590">
    <property type="entry name" value="Saf4/Yju2"/>
</dbReference>
<dbReference type="GO" id="GO:0046872">
    <property type="term" value="F:metal ion binding"/>
    <property type="evidence" value="ECO:0007669"/>
    <property type="project" value="UniProtKB-KW"/>
</dbReference>
<evidence type="ECO:0000256" key="8">
    <source>
        <dbReference type="HAMAP-Rule" id="MF_03226"/>
    </source>
</evidence>
<dbReference type="AlphaFoldDB" id="A0A316V5X6"/>
<comment type="function">
    <text evidence="8">Part of the spliceosome which catalyzes two sequential transesterification reactions, first the excision of the non-coding intron from pre-mRNA and then the ligation of the coding exons to form the mature mRNA. Plays a role in stabilizing the structure of the spliceosome catalytic core and docking of the branch helix into the active site, producing 5'-exon and lariat intron-3'-intermediates.</text>
</comment>
<evidence type="ECO:0000256" key="5">
    <source>
        <dbReference type="ARBA" id="ARBA00022833"/>
    </source>
</evidence>
<evidence type="ECO:0000313" key="11">
    <source>
        <dbReference type="Proteomes" id="UP000245771"/>
    </source>
</evidence>
<dbReference type="GO" id="GO:0071006">
    <property type="term" value="C:U2-type catalytic step 1 spliceosome"/>
    <property type="evidence" value="ECO:0007669"/>
    <property type="project" value="UniProtKB-UniRule"/>
</dbReference>
<feature type="binding site" evidence="8">
    <location>
        <position position="46"/>
    </location>
    <ligand>
        <name>Zn(2+)</name>
        <dbReference type="ChEBI" id="CHEBI:29105"/>
    </ligand>
</feature>
<evidence type="ECO:0000256" key="9">
    <source>
        <dbReference type="SAM" id="MobiDB-lite"/>
    </source>
</evidence>
<keyword evidence="5 8" id="KW-0862">Zinc</keyword>
<evidence type="ECO:0000313" key="10">
    <source>
        <dbReference type="EMBL" id="PWN32872.1"/>
    </source>
</evidence>
<reference evidence="10 11" key="1">
    <citation type="journal article" date="2018" name="Mol. Biol. Evol.">
        <title>Broad Genomic Sampling Reveals a Smut Pathogenic Ancestry of the Fungal Clade Ustilaginomycotina.</title>
        <authorList>
            <person name="Kijpornyongpan T."/>
            <person name="Mondo S.J."/>
            <person name="Barry K."/>
            <person name="Sandor L."/>
            <person name="Lee J."/>
            <person name="Lipzen A."/>
            <person name="Pangilinan J."/>
            <person name="LaButti K."/>
            <person name="Hainaut M."/>
            <person name="Henrissat B."/>
            <person name="Grigoriev I.V."/>
            <person name="Spatafora J.W."/>
            <person name="Aime M.C."/>
        </authorList>
    </citation>
    <scope>NUCLEOTIDE SEQUENCE [LARGE SCALE GENOMIC DNA]</scope>
    <source>
        <strain evidence="10 11">MCA 3882</strain>
    </source>
</reference>
<organism evidence="10 11">
    <name type="scientific">Meira miltonrushii</name>
    <dbReference type="NCBI Taxonomy" id="1280837"/>
    <lineage>
        <taxon>Eukaryota</taxon>
        <taxon>Fungi</taxon>
        <taxon>Dikarya</taxon>
        <taxon>Basidiomycota</taxon>
        <taxon>Ustilaginomycotina</taxon>
        <taxon>Exobasidiomycetes</taxon>
        <taxon>Exobasidiales</taxon>
        <taxon>Brachybasidiaceae</taxon>
        <taxon>Meira</taxon>
    </lineage>
</organism>
<feature type="region of interest" description="Disordered" evidence="9">
    <location>
        <begin position="112"/>
        <end position="148"/>
    </location>
</feature>
<feature type="binding site" evidence="8">
    <location>
        <position position="43"/>
    </location>
    <ligand>
        <name>Zn(2+)</name>
        <dbReference type="ChEBI" id="CHEBI:29105"/>
    </ligand>
</feature>
<dbReference type="OrthoDB" id="674963at2759"/>
<keyword evidence="7 8" id="KW-0539">Nucleus</keyword>
<dbReference type="STRING" id="1280837.A0A316V5X6"/>
<evidence type="ECO:0000256" key="2">
    <source>
        <dbReference type="ARBA" id="ARBA00022664"/>
    </source>
</evidence>
<dbReference type="RefSeq" id="XP_025353174.1">
    <property type="nucleotide sequence ID" value="XM_025499431.1"/>
</dbReference>
<keyword evidence="4 8" id="KW-0747">Spliceosome</keyword>
<evidence type="ECO:0000256" key="4">
    <source>
        <dbReference type="ARBA" id="ARBA00022728"/>
    </source>
</evidence>
<evidence type="ECO:0000256" key="1">
    <source>
        <dbReference type="ARBA" id="ARBA00004123"/>
    </source>
</evidence>
<feature type="compositionally biased region" description="Low complexity" evidence="9">
    <location>
        <begin position="288"/>
        <end position="300"/>
    </location>
</feature>
<dbReference type="InterPro" id="IPR043701">
    <property type="entry name" value="Yju2"/>
</dbReference>
<keyword evidence="3 8" id="KW-0479">Metal-binding</keyword>
<dbReference type="Proteomes" id="UP000245771">
    <property type="component" value="Unassembled WGS sequence"/>
</dbReference>
<proteinExistence type="inferred from homology"/>
<protein>
    <recommendedName>
        <fullName evidence="8">Splicing factor YJU2</fullName>
    </recommendedName>
</protein>
<dbReference type="FunCoup" id="A0A316V5X6">
    <property type="interactions" value="363"/>
</dbReference>
<dbReference type="GO" id="GO:0000349">
    <property type="term" value="P:generation of catalytic spliceosome for first transesterification step"/>
    <property type="evidence" value="ECO:0007669"/>
    <property type="project" value="UniProtKB-UniRule"/>
</dbReference>
<feature type="region of interest" description="Disordered" evidence="9">
    <location>
        <begin position="214"/>
        <end position="328"/>
    </location>
</feature>
<dbReference type="PANTHER" id="PTHR12111">
    <property type="entry name" value="SPLICING FACTOR YJU2"/>
    <property type="match status" value="1"/>
</dbReference>
<accession>A0A316V5X6</accession>
<feature type="binding site" evidence="8">
    <location>
        <position position="83"/>
    </location>
    <ligand>
        <name>Zn(2+)</name>
        <dbReference type="ChEBI" id="CHEBI:29105"/>
    </ligand>
</feature>
<keyword evidence="6" id="KW-0508">mRNA splicing</keyword>
<dbReference type="PANTHER" id="PTHR12111:SF1">
    <property type="entry name" value="SPLICING FACTOR YJU2"/>
    <property type="match status" value="1"/>
</dbReference>
<feature type="compositionally biased region" description="Acidic residues" evidence="9">
    <location>
        <begin position="136"/>
        <end position="145"/>
    </location>
</feature>
<sequence length="328" mass="37125">MAERKVLNKYIPPDFDPSKIPRLKKGKDRQEAIRLMAPFSMRCNTCGDYVYAGKKFNGRKETVQGEVYYGIKIFRFYIKCPTCSSEITFKTDPKNTDYTIEHGASRNFEPWRETKEGTNEKAEEEDPLSRIMREEGVEESDEDEDPMKALEKRQQEAKREMEIMDALQDIRTRNARIDRVDTDEILARHLQKGKEKETKQRTLDDEEDEALVRKYFGKDMAAAPALSQDNGKRPHDEKSEEEASPITGISVKRARTHLNGTDAGGEDNDEKEPEVLSLLSDANRNQLSSGSSKTASFASSVPGKSSIPTASAKRKKGSSIFGIVKKKT</sequence>
<name>A0A316V5X6_9BASI</name>
<dbReference type="Pfam" id="PF04502">
    <property type="entry name" value="Saf4_Yju2"/>
    <property type="match status" value="1"/>
</dbReference>
<feature type="binding site" evidence="8">
    <location>
        <position position="80"/>
    </location>
    <ligand>
        <name>Zn(2+)</name>
        <dbReference type="ChEBI" id="CHEBI:29105"/>
    </ligand>
</feature>
<gene>
    <name evidence="10" type="ORF">FA14DRAFT_162115</name>
</gene>
<dbReference type="InParanoid" id="A0A316V5X6"/>
<feature type="compositionally biased region" description="Basic and acidic residues" evidence="9">
    <location>
        <begin position="112"/>
        <end position="135"/>
    </location>
</feature>
<evidence type="ECO:0000256" key="3">
    <source>
        <dbReference type="ARBA" id="ARBA00022723"/>
    </source>
</evidence>
<dbReference type="EMBL" id="KZ819605">
    <property type="protein sequence ID" value="PWN32872.1"/>
    <property type="molecule type" value="Genomic_DNA"/>
</dbReference>
<evidence type="ECO:0000256" key="7">
    <source>
        <dbReference type="ARBA" id="ARBA00023242"/>
    </source>
</evidence>
<comment type="subcellular location">
    <subcellularLocation>
        <location evidence="1 8">Nucleus</location>
    </subcellularLocation>
</comment>
<dbReference type="GeneID" id="37021212"/>
<keyword evidence="11" id="KW-1185">Reference proteome</keyword>
<evidence type="ECO:0000256" key="6">
    <source>
        <dbReference type="ARBA" id="ARBA00023187"/>
    </source>
</evidence>
<comment type="subunit">
    <text evidence="8">Component of the spliceosome. Present in the activated B complex, the catalytically activated B* complex which catalyzes the branching, the catalytic step 1 C complex catalyzing the exon ligation, and the postcatalytic P complex containing the ligated exons (mRNA) and the excised lariat intron.</text>
</comment>
<comment type="similarity">
    <text evidence="8">Belongs to the CWC16 family. YJU2 subfamily.</text>
</comment>